<protein>
    <recommendedName>
        <fullName evidence="3">Peptide hydrolase</fullName>
        <ecNumber evidence="3">3.4.-.-</ecNumber>
    </recommendedName>
</protein>
<dbReference type="GO" id="GO:0006508">
    <property type="term" value="P:proteolysis"/>
    <property type="evidence" value="ECO:0007669"/>
    <property type="project" value="UniProtKB-KW"/>
</dbReference>
<dbReference type="GO" id="GO:0008270">
    <property type="term" value="F:zinc ion binding"/>
    <property type="evidence" value="ECO:0007669"/>
    <property type="project" value="TreeGrafter"/>
</dbReference>
<keyword evidence="2" id="KW-0012">Acyltransferase</keyword>
<keyword evidence="3" id="KW-0479">Metal-binding</keyword>
<accession>A0AAN9YSZ8</accession>
<dbReference type="AlphaFoldDB" id="A0AAN9YSZ8"/>
<feature type="compositionally biased region" description="Polar residues" evidence="4">
    <location>
        <begin position="1"/>
        <end position="10"/>
    </location>
</feature>
<keyword evidence="3" id="KW-0645">Protease</keyword>
<evidence type="ECO:0000313" key="6">
    <source>
        <dbReference type="EMBL" id="KAK7753169.1"/>
    </source>
</evidence>
<dbReference type="PANTHER" id="PTHR12283">
    <property type="entry name" value="GLUTAMINYL-PEPTIDE CYCLOTRANSFERASE"/>
    <property type="match status" value="1"/>
</dbReference>
<keyword evidence="3" id="KW-0862">Zinc</keyword>
<keyword evidence="1" id="KW-0808">Transferase</keyword>
<feature type="domain" description="Peptidase M28" evidence="5">
    <location>
        <begin position="162"/>
        <end position="408"/>
    </location>
</feature>
<dbReference type="CDD" id="cd03880">
    <property type="entry name" value="M28_QC_like"/>
    <property type="match status" value="1"/>
</dbReference>
<dbReference type="SUPFAM" id="SSF53187">
    <property type="entry name" value="Zn-dependent exopeptidases"/>
    <property type="match status" value="1"/>
</dbReference>
<dbReference type="GO" id="GO:0016603">
    <property type="term" value="F:glutaminyl-peptide cyclotransferase activity"/>
    <property type="evidence" value="ECO:0007669"/>
    <property type="project" value="InterPro"/>
</dbReference>
<keyword evidence="7" id="KW-1185">Reference proteome</keyword>
<dbReference type="EMBL" id="JAKJXP020000031">
    <property type="protein sequence ID" value="KAK7753169.1"/>
    <property type="molecule type" value="Genomic_DNA"/>
</dbReference>
<dbReference type="InterPro" id="IPR040234">
    <property type="entry name" value="QC/QCL"/>
</dbReference>
<dbReference type="PANTHER" id="PTHR12283:SF2">
    <property type="entry name" value="PEPTIDE HYDROLASE"/>
    <property type="match status" value="1"/>
</dbReference>
<sequence>MDTRFSNLLTSHHGRRRRRIAPVPASRPLTSPGPLLLSTTHLPLLLLLLLLLFTGTTTAYTELPDEFLSSISSPSDGGNDDLDLDAATGRLLAPLLIPRVPGTEGQARAQEHFVRFFRDELPQWDVSWYNSTATTPATGDRQLPFANLLFRRDPPAARGRPGTAAYLTLVAHYDSKIKPDGFIGATDSAAPCAMLMHVARSVEEHLVRLWGEGDGGDAVPRRRRDDDNDDDMLQPEGHVGIQILLLDGEEAFVSWTDTDSLYGARALAEEWDNTANPALSTYRNPLGQISLFVLLDLLGAADPSVLSYFQTTHWAYRALAAVESRMRGLGLLESAPRQGAFLPQGDKMANAFGRAGVQDDHLPFMRRGVPILHVIPTPFPRVWHTLDDDGAHLDPPTVRDWARIVTAFALEWLDVSSASPPSASERDNGARIEDGPG</sequence>
<name>A0AAN9YSZ8_9PEZI</name>
<dbReference type="GO" id="GO:0008233">
    <property type="term" value="F:peptidase activity"/>
    <property type="evidence" value="ECO:0007669"/>
    <property type="project" value="UniProtKB-KW"/>
</dbReference>
<feature type="region of interest" description="Disordered" evidence="4">
    <location>
        <begin position="1"/>
        <end position="26"/>
    </location>
</feature>
<comment type="similarity">
    <text evidence="3">Belongs to the peptidase M28 family.</text>
</comment>
<organism evidence="6 7">
    <name type="scientific">Diatrype stigma</name>
    <dbReference type="NCBI Taxonomy" id="117547"/>
    <lineage>
        <taxon>Eukaryota</taxon>
        <taxon>Fungi</taxon>
        <taxon>Dikarya</taxon>
        <taxon>Ascomycota</taxon>
        <taxon>Pezizomycotina</taxon>
        <taxon>Sordariomycetes</taxon>
        <taxon>Xylariomycetidae</taxon>
        <taxon>Xylariales</taxon>
        <taxon>Diatrypaceae</taxon>
        <taxon>Diatrype</taxon>
    </lineage>
</organism>
<evidence type="ECO:0000259" key="5">
    <source>
        <dbReference type="Pfam" id="PF04389"/>
    </source>
</evidence>
<proteinExistence type="inferred from homology"/>
<reference evidence="6 7" key="1">
    <citation type="submission" date="2024-02" db="EMBL/GenBank/DDBJ databases">
        <title>De novo assembly and annotation of 12 fungi associated with fruit tree decline syndrome in Ontario, Canada.</title>
        <authorList>
            <person name="Sulman M."/>
            <person name="Ellouze W."/>
            <person name="Ilyukhin E."/>
        </authorList>
    </citation>
    <scope>NUCLEOTIDE SEQUENCE [LARGE SCALE GENOMIC DNA]</scope>
    <source>
        <strain evidence="6 7">M11/M66-122</strain>
    </source>
</reference>
<dbReference type="Pfam" id="PF04389">
    <property type="entry name" value="Peptidase_M28"/>
    <property type="match status" value="1"/>
</dbReference>
<evidence type="ECO:0000313" key="7">
    <source>
        <dbReference type="Proteomes" id="UP001320420"/>
    </source>
</evidence>
<keyword evidence="3" id="KW-0378">Hydrolase</keyword>
<evidence type="ECO:0000256" key="4">
    <source>
        <dbReference type="SAM" id="MobiDB-lite"/>
    </source>
</evidence>
<evidence type="ECO:0000256" key="3">
    <source>
        <dbReference type="RuleBase" id="RU361240"/>
    </source>
</evidence>
<feature type="region of interest" description="Disordered" evidence="4">
    <location>
        <begin position="417"/>
        <end position="437"/>
    </location>
</feature>
<feature type="compositionally biased region" description="Basic and acidic residues" evidence="4">
    <location>
        <begin position="424"/>
        <end position="437"/>
    </location>
</feature>
<evidence type="ECO:0000256" key="2">
    <source>
        <dbReference type="ARBA" id="ARBA00023315"/>
    </source>
</evidence>
<dbReference type="Gene3D" id="3.40.630.10">
    <property type="entry name" value="Zn peptidases"/>
    <property type="match status" value="1"/>
</dbReference>
<dbReference type="EC" id="3.4.-.-" evidence="3"/>
<comment type="caution">
    <text evidence="6">The sequence shown here is derived from an EMBL/GenBank/DDBJ whole genome shotgun (WGS) entry which is preliminary data.</text>
</comment>
<evidence type="ECO:0000256" key="1">
    <source>
        <dbReference type="ARBA" id="ARBA00022679"/>
    </source>
</evidence>
<dbReference type="InterPro" id="IPR007484">
    <property type="entry name" value="Peptidase_M28"/>
</dbReference>
<dbReference type="InterPro" id="IPR037457">
    <property type="entry name" value="M28_QC"/>
</dbReference>
<gene>
    <name evidence="6" type="ORF">SLS62_004902</name>
</gene>
<dbReference type="Proteomes" id="UP001320420">
    <property type="component" value="Unassembled WGS sequence"/>
</dbReference>